<dbReference type="InterPro" id="IPR000270">
    <property type="entry name" value="PB1_dom"/>
</dbReference>
<dbReference type="OrthoDB" id="1720031at2759"/>
<comment type="caution">
    <text evidence="3">The sequence shown here is derived from an EMBL/GenBank/DDBJ whole genome shotgun (WGS) entry which is preliminary data.</text>
</comment>
<feature type="region of interest" description="Disordered" evidence="1">
    <location>
        <begin position="216"/>
        <end position="250"/>
    </location>
</feature>
<dbReference type="Proteomes" id="UP000237000">
    <property type="component" value="Unassembled WGS sequence"/>
</dbReference>
<organism evidence="3 4">
    <name type="scientific">Trema orientale</name>
    <name type="common">Charcoal tree</name>
    <name type="synonym">Celtis orientalis</name>
    <dbReference type="NCBI Taxonomy" id="63057"/>
    <lineage>
        <taxon>Eukaryota</taxon>
        <taxon>Viridiplantae</taxon>
        <taxon>Streptophyta</taxon>
        <taxon>Embryophyta</taxon>
        <taxon>Tracheophyta</taxon>
        <taxon>Spermatophyta</taxon>
        <taxon>Magnoliopsida</taxon>
        <taxon>eudicotyledons</taxon>
        <taxon>Gunneridae</taxon>
        <taxon>Pentapetalae</taxon>
        <taxon>rosids</taxon>
        <taxon>fabids</taxon>
        <taxon>Rosales</taxon>
        <taxon>Cannabaceae</taxon>
        <taxon>Trema</taxon>
    </lineage>
</organism>
<dbReference type="InParanoid" id="A0A2P5BKD3"/>
<dbReference type="SMART" id="SM00666">
    <property type="entry name" value="PB1"/>
    <property type="match status" value="1"/>
</dbReference>
<proteinExistence type="predicted"/>
<dbReference type="EMBL" id="JXTC01000505">
    <property type="protein sequence ID" value="PON49226.1"/>
    <property type="molecule type" value="Genomic_DNA"/>
</dbReference>
<protein>
    <submittedName>
        <fullName evidence="3">PB1 domain containing protein</fullName>
    </submittedName>
</protein>
<gene>
    <name evidence="3" type="ORF">TorRG33x02_318240</name>
</gene>
<dbReference type="InterPro" id="IPR053198">
    <property type="entry name" value="Gynoecium_Dev_Regulator"/>
</dbReference>
<dbReference type="SUPFAM" id="SSF54277">
    <property type="entry name" value="CAD &amp; PB1 domains"/>
    <property type="match status" value="1"/>
</dbReference>
<sequence>MDTALPPPTKLRLMCSYGGHILPRPRSKSLCYAGGETRIVSVDPLAATTLASLTAHLSSHLSIPTPFSLKYQLPNHDLDSLVSLLTDDDLLIMLEELRRHISASASASPRTPSRMRLFVFSPKAESRSSRDSVIHHPKTESWFFDALKSAKIMQKGRANCLVGFEGEVQNECGGNFSGNGIGSTAESMVLETSSSFGSTSSSASLTNLAAIKSNVEDGGSGMNDNNVKLTSPESLASESSVSAATSCPQTGAYQDPAIRTELEIKGSDISFGVQAHPVMVSPYALNPPFDQLQQQKVQYIQPDSPYTPRHSPSLVPVSSFYPLYHTQSHQQQLVQLQYQLNQPSPVYFLPVAPTQAYNFAGYHGFIESPTLSQTPVHINASYIPQQVPHMEYTHIDASPNLASQVYNTANPEVAAPLIHVPYGESQQQSFGLCQNQHQSQSIPVAYRESPKHSNEVDDDLARVQIYKSQPPPPSCPLPYQSMTDATTALLSEALAQLHTDNLKQQIKTSQPQ</sequence>
<dbReference type="STRING" id="63057.A0A2P5BKD3"/>
<keyword evidence="4" id="KW-1185">Reference proteome</keyword>
<reference evidence="4" key="1">
    <citation type="submission" date="2016-06" db="EMBL/GenBank/DDBJ databases">
        <title>Parallel loss of symbiosis genes in relatives of nitrogen-fixing non-legume Parasponia.</title>
        <authorList>
            <person name="Van Velzen R."/>
            <person name="Holmer R."/>
            <person name="Bu F."/>
            <person name="Rutten L."/>
            <person name="Van Zeijl A."/>
            <person name="Liu W."/>
            <person name="Santuari L."/>
            <person name="Cao Q."/>
            <person name="Sharma T."/>
            <person name="Shen D."/>
            <person name="Roswanjaya Y."/>
            <person name="Wardhani T."/>
            <person name="Kalhor M.S."/>
            <person name="Jansen J."/>
            <person name="Van den Hoogen J."/>
            <person name="Gungor B."/>
            <person name="Hartog M."/>
            <person name="Hontelez J."/>
            <person name="Verver J."/>
            <person name="Yang W.-C."/>
            <person name="Schijlen E."/>
            <person name="Repin R."/>
            <person name="Schilthuizen M."/>
            <person name="Schranz E."/>
            <person name="Heidstra R."/>
            <person name="Miyata K."/>
            <person name="Fedorova E."/>
            <person name="Kohlen W."/>
            <person name="Bisseling T."/>
            <person name="Smit S."/>
            <person name="Geurts R."/>
        </authorList>
    </citation>
    <scope>NUCLEOTIDE SEQUENCE [LARGE SCALE GENOMIC DNA]</scope>
    <source>
        <strain evidence="4">cv. RG33-2</strain>
    </source>
</reference>
<dbReference type="AlphaFoldDB" id="A0A2P5BKD3"/>
<evidence type="ECO:0000313" key="4">
    <source>
        <dbReference type="Proteomes" id="UP000237000"/>
    </source>
</evidence>
<dbReference type="PANTHER" id="PTHR31066:SF57">
    <property type="entry name" value="PROTEIN PAL OF QUIRKY"/>
    <property type="match status" value="1"/>
</dbReference>
<dbReference type="Pfam" id="PF00564">
    <property type="entry name" value="PB1"/>
    <property type="match status" value="1"/>
</dbReference>
<dbReference type="PANTHER" id="PTHR31066">
    <property type="entry name" value="OS05G0427100 PROTEIN-RELATED"/>
    <property type="match status" value="1"/>
</dbReference>
<dbReference type="FunCoup" id="A0A2P5BKD3">
    <property type="interactions" value="133"/>
</dbReference>
<feature type="compositionally biased region" description="Low complexity" evidence="1">
    <location>
        <begin position="229"/>
        <end position="246"/>
    </location>
</feature>
<name>A0A2P5BKD3_TREOI</name>
<feature type="domain" description="PB1" evidence="2">
    <location>
        <begin position="25"/>
        <end position="122"/>
    </location>
</feature>
<accession>A0A2P5BKD3</accession>
<evidence type="ECO:0000313" key="3">
    <source>
        <dbReference type="EMBL" id="PON49226.1"/>
    </source>
</evidence>
<evidence type="ECO:0000259" key="2">
    <source>
        <dbReference type="SMART" id="SM00666"/>
    </source>
</evidence>
<dbReference type="CDD" id="cd06410">
    <property type="entry name" value="PB1_UP2"/>
    <property type="match status" value="1"/>
</dbReference>
<evidence type="ECO:0000256" key="1">
    <source>
        <dbReference type="SAM" id="MobiDB-lite"/>
    </source>
</evidence>